<comment type="similarity">
    <text evidence="1">Belongs to the PPR family. P subfamily.</text>
</comment>
<dbReference type="OrthoDB" id="185373at2759"/>
<evidence type="ECO:0000256" key="1">
    <source>
        <dbReference type="ARBA" id="ARBA00007626"/>
    </source>
</evidence>
<dbReference type="Gene3D" id="1.25.40.10">
    <property type="entry name" value="Tetratricopeptide repeat domain"/>
    <property type="match status" value="5"/>
</dbReference>
<dbReference type="PROSITE" id="PS51375">
    <property type="entry name" value="PPR"/>
    <property type="match status" value="8"/>
</dbReference>
<dbReference type="PANTHER" id="PTHR47939:SF13">
    <property type="entry name" value="OS03G0201400 PROTEIN"/>
    <property type="match status" value="1"/>
</dbReference>
<name>A0A068TN82_COFCA</name>
<evidence type="ECO:0000256" key="2">
    <source>
        <dbReference type="ARBA" id="ARBA00022737"/>
    </source>
</evidence>
<evidence type="ECO:0008006" key="6">
    <source>
        <dbReference type="Google" id="ProtNLM"/>
    </source>
</evidence>
<dbReference type="PANTHER" id="PTHR47939">
    <property type="entry name" value="MEMBRANE-ASSOCIATED SALT-INDUCIBLE PROTEIN-LIKE"/>
    <property type="match status" value="1"/>
</dbReference>
<evidence type="ECO:0000313" key="4">
    <source>
        <dbReference type="EMBL" id="CDO97419.1"/>
    </source>
</evidence>
<keyword evidence="2" id="KW-0677">Repeat</keyword>
<dbReference type="FunCoup" id="A0A068TN82">
    <property type="interactions" value="139"/>
</dbReference>
<evidence type="ECO:0000256" key="3">
    <source>
        <dbReference type="PROSITE-ProRule" id="PRU00708"/>
    </source>
</evidence>
<dbReference type="NCBIfam" id="TIGR00756">
    <property type="entry name" value="PPR"/>
    <property type="match status" value="8"/>
</dbReference>
<feature type="repeat" description="PPR" evidence="3">
    <location>
        <begin position="516"/>
        <end position="550"/>
    </location>
</feature>
<dbReference type="SUPFAM" id="SSF81901">
    <property type="entry name" value="HCP-like"/>
    <property type="match status" value="1"/>
</dbReference>
<dbReference type="InterPro" id="IPR002885">
    <property type="entry name" value="PPR_rpt"/>
</dbReference>
<keyword evidence="5" id="KW-1185">Reference proteome</keyword>
<dbReference type="EMBL" id="HG739085">
    <property type="protein sequence ID" value="CDO97419.1"/>
    <property type="molecule type" value="Genomic_DNA"/>
</dbReference>
<evidence type="ECO:0000313" key="5">
    <source>
        <dbReference type="Proteomes" id="UP000295252"/>
    </source>
</evidence>
<dbReference type="SUPFAM" id="SSF48452">
    <property type="entry name" value="TPR-like"/>
    <property type="match status" value="1"/>
</dbReference>
<dbReference type="OMA" id="RAFDHMV"/>
<dbReference type="Proteomes" id="UP000295252">
    <property type="component" value="Chromosome IV"/>
</dbReference>
<dbReference type="InterPro" id="IPR050667">
    <property type="entry name" value="PPR-containing_protein"/>
</dbReference>
<protein>
    <recommendedName>
        <fullName evidence="6">Pentacotripeptide-repeat region of PRORP domain-containing protein</fullName>
    </recommendedName>
</protein>
<dbReference type="AlphaFoldDB" id="A0A068TN82"/>
<feature type="repeat" description="PPR" evidence="3">
    <location>
        <begin position="551"/>
        <end position="585"/>
    </location>
</feature>
<dbReference type="Pfam" id="PF01535">
    <property type="entry name" value="PPR"/>
    <property type="match status" value="2"/>
</dbReference>
<organism evidence="4 5">
    <name type="scientific">Coffea canephora</name>
    <name type="common">Robusta coffee</name>
    <dbReference type="NCBI Taxonomy" id="49390"/>
    <lineage>
        <taxon>Eukaryota</taxon>
        <taxon>Viridiplantae</taxon>
        <taxon>Streptophyta</taxon>
        <taxon>Embryophyta</taxon>
        <taxon>Tracheophyta</taxon>
        <taxon>Spermatophyta</taxon>
        <taxon>Magnoliopsida</taxon>
        <taxon>eudicotyledons</taxon>
        <taxon>Gunneridae</taxon>
        <taxon>Pentapetalae</taxon>
        <taxon>asterids</taxon>
        <taxon>lamiids</taxon>
        <taxon>Gentianales</taxon>
        <taxon>Rubiaceae</taxon>
        <taxon>Ixoroideae</taxon>
        <taxon>Gardenieae complex</taxon>
        <taxon>Bertiereae - Coffeeae clade</taxon>
        <taxon>Coffeeae</taxon>
        <taxon>Coffea</taxon>
    </lineage>
</organism>
<accession>A0A068TN82</accession>
<dbReference type="Pfam" id="PF13041">
    <property type="entry name" value="PPR_2"/>
    <property type="match status" value="4"/>
</dbReference>
<feature type="repeat" description="PPR" evidence="3">
    <location>
        <begin position="274"/>
        <end position="308"/>
    </location>
</feature>
<proteinExistence type="inferred from homology"/>
<feature type="repeat" description="PPR" evidence="3">
    <location>
        <begin position="309"/>
        <end position="343"/>
    </location>
</feature>
<reference evidence="5" key="1">
    <citation type="journal article" date="2014" name="Science">
        <title>The coffee genome provides insight into the convergent evolution of caffeine biosynthesis.</title>
        <authorList>
            <person name="Denoeud F."/>
            <person name="Carretero-Paulet L."/>
            <person name="Dereeper A."/>
            <person name="Droc G."/>
            <person name="Guyot R."/>
            <person name="Pietrella M."/>
            <person name="Zheng C."/>
            <person name="Alberti A."/>
            <person name="Anthony F."/>
            <person name="Aprea G."/>
            <person name="Aury J.M."/>
            <person name="Bento P."/>
            <person name="Bernard M."/>
            <person name="Bocs S."/>
            <person name="Campa C."/>
            <person name="Cenci A."/>
            <person name="Combes M.C."/>
            <person name="Crouzillat D."/>
            <person name="Da Silva C."/>
            <person name="Daddiego L."/>
            <person name="De Bellis F."/>
            <person name="Dussert S."/>
            <person name="Garsmeur O."/>
            <person name="Gayraud T."/>
            <person name="Guignon V."/>
            <person name="Jahn K."/>
            <person name="Jamilloux V."/>
            <person name="Joet T."/>
            <person name="Labadie K."/>
            <person name="Lan T."/>
            <person name="Leclercq J."/>
            <person name="Lepelley M."/>
            <person name="Leroy T."/>
            <person name="Li L.T."/>
            <person name="Librado P."/>
            <person name="Lopez L."/>
            <person name="Munoz A."/>
            <person name="Noel B."/>
            <person name="Pallavicini A."/>
            <person name="Perrotta G."/>
            <person name="Poncet V."/>
            <person name="Pot D."/>
            <person name="Priyono X."/>
            <person name="Rigoreau M."/>
            <person name="Rouard M."/>
            <person name="Rozas J."/>
            <person name="Tranchant-Dubreuil C."/>
            <person name="VanBuren R."/>
            <person name="Zhang Q."/>
            <person name="Andrade A.C."/>
            <person name="Argout X."/>
            <person name="Bertrand B."/>
            <person name="de Kochko A."/>
            <person name="Graziosi G."/>
            <person name="Henry R.J."/>
            <person name="Jayarama X."/>
            <person name="Ming R."/>
            <person name="Nagai C."/>
            <person name="Rounsley S."/>
            <person name="Sankoff D."/>
            <person name="Giuliano G."/>
            <person name="Albert V.A."/>
            <person name="Wincker P."/>
            <person name="Lashermes P."/>
        </authorList>
    </citation>
    <scope>NUCLEOTIDE SEQUENCE [LARGE SCALE GENOMIC DNA]</scope>
    <source>
        <strain evidence="5">cv. DH200-94</strain>
    </source>
</reference>
<dbReference type="InParanoid" id="A0A068TN82"/>
<dbReference type="STRING" id="49390.A0A068TN82"/>
<feature type="repeat" description="PPR" evidence="3">
    <location>
        <begin position="344"/>
        <end position="378"/>
    </location>
</feature>
<feature type="repeat" description="PPR" evidence="3">
    <location>
        <begin position="411"/>
        <end position="445"/>
    </location>
</feature>
<sequence length="667" mass="74959">MIWRLRYKFWKALELKPTSYFLVKSQPLVAIHYLASPLQSPTTEKHKKFETFLTREEFYSKSSGNIVLNPHIVQKTLIDCRSDVVALSFFLWCARQPDYFHDRAAFSHMVNVVSRLIQRFSTLGGLLEELAHVGCATKPQTLLLLLRIFWYGKMYELVFEAFEEMLRHGYTPNTFARNIVVDVLFKIGKVGAALKVLEETEVPNFLSFSIAVCNLCKLNDLINMRNVLRNMLRNGYSLNPETFLSVLNCYCKLGRLEEALQLLSLMITLGVPTSVSVWTVLIDGFCKPGQLDVASFLLDKMVQSGCSPNIVTCTSLIKGFLEAKMPNKAFKILSAMESRGCYPDLFLCNVLIDHLSKMGRYDEALDFFFNLQKQGLIPDPYTICSILSAICSSQEFLLLPLLISGLVIEPDLVMCNSLLNYFCKAGHPTGAIEFYNDMIDRGFKPDKYSYAGLLSGLCRSGRIHEAVNVYNGIVQEHLGLDSHLHTIIIDGLIKTGNFHSAIKFFRKAALQNFPLDVVSYTVAINGLLKGGRAGEAYNLFFQMKDLGITPNIYTYNLVLSGFCKDRDVKMIKGILQEMSDVGVEIDNSTLNLMKSFLYKWHCYRPVFELFVELWDSGLLPKKMYALLTDELGHGLLADDAPKSNLAKVPDAGIVGSDELCGLAASVG</sequence>
<feature type="repeat" description="PPR" evidence="3">
    <location>
        <begin position="239"/>
        <end position="273"/>
    </location>
</feature>
<dbReference type="PhylomeDB" id="A0A068TN82"/>
<gene>
    <name evidence="4" type="ORF">GSCOC_T00014760001</name>
</gene>
<dbReference type="InterPro" id="IPR011990">
    <property type="entry name" value="TPR-like_helical_dom_sf"/>
</dbReference>
<feature type="repeat" description="PPR" evidence="3">
    <location>
        <begin position="446"/>
        <end position="480"/>
    </location>
</feature>
<dbReference type="Gramene" id="CDO97419">
    <property type="protein sequence ID" value="CDO97419"/>
    <property type="gene ID" value="GSCOC_T00014760001"/>
</dbReference>